<protein>
    <submittedName>
        <fullName evidence="2">Class I SAM-dependent methyltransferase</fullName>
    </submittedName>
</protein>
<dbReference type="GO" id="GO:0008168">
    <property type="term" value="F:methyltransferase activity"/>
    <property type="evidence" value="ECO:0007669"/>
    <property type="project" value="UniProtKB-KW"/>
</dbReference>
<feature type="domain" description="Methyltransferase" evidence="1">
    <location>
        <begin position="42"/>
        <end position="133"/>
    </location>
</feature>
<comment type="caution">
    <text evidence="2">The sequence shown here is derived from an EMBL/GenBank/DDBJ whole genome shotgun (WGS) entry which is preliminary data.</text>
</comment>
<dbReference type="Gene3D" id="3.40.50.150">
    <property type="entry name" value="Vaccinia Virus protein VP39"/>
    <property type="match status" value="1"/>
</dbReference>
<dbReference type="CDD" id="cd02440">
    <property type="entry name" value="AdoMet_MTases"/>
    <property type="match status" value="1"/>
</dbReference>
<sequence>MTTDTSEGWDAVAKTFMAIRSEVGANVVRCWAMDAFPPSTAILDLGCGSGMPIAQALVGEGFAVWGIDASPSLIAAYRSNFPDMPALCEPVQNSAFFGRRFAGVVAIGLMFLLGEADQDRLLAKVAKALEPGGRFLFSAPHQRCEWRDSLTGRMSRSLGVEAYAARLQGCGLVLADRLTDEGQNHYYDAAKPG</sequence>
<dbReference type="InterPro" id="IPR029063">
    <property type="entry name" value="SAM-dependent_MTases_sf"/>
</dbReference>
<name>A0A7Y6EH27_9SPHN</name>
<keyword evidence="2" id="KW-0489">Methyltransferase</keyword>
<dbReference type="RefSeq" id="WP_175311677.1">
    <property type="nucleotide sequence ID" value="NZ_CBCRYR010000014.1"/>
</dbReference>
<evidence type="ECO:0000313" key="2">
    <source>
        <dbReference type="EMBL" id="NUU47075.1"/>
    </source>
</evidence>
<accession>A0A7Y6EH27</accession>
<dbReference type="InterPro" id="IPR041698">
    <property type="entry name" value="Methyltransf_25"/>
</dbReference>
<organism evidence="2 3">
    <name type="scientific">Sphingomonas zeae</name>
    <dbReference type="NCBI Taxonomy" id="1646122"/>
    <lineage>
        <taxon>Bacteria</taxon>
        <taxon>Pseudomonadati</taxon>
        <taxon>Pseudomonadota</taxon>
        <taxon>Alphaproteobacteria</taxon>
        <taxon>Sphingomonadales</taxon>
        <taxon>Sphingomonadaceae</taxon>
        <taxon>Sphingomonas</taxon>
    </lineage>
</organism>
<evidence type="ECO:0000259" key="1">
    <source>
        <dbReference type="Pfam" id="PF13649"/>
    </source>
</evidence>
<dbReference type="EMBL" id="JABMCH010000062">
    <property type="protein sequence ID" value="NUU47075.1"/>
    <property type="molecule type" value="Genomic_DNA"/>
</dbReference>
<dbReference type="GO" id="GO:0032259">
    <property type="term" value="P:methylation"/>
    <property type="evidence" value="ECO:0007669"/>
    <property type="project" value="UniProtKB-KW"/>
</dbReference>
<keyword evidence="2" id="KW-0808">Transferase</keyword>
<dbReference type="Proteomes" id="UP000536441">
    <property type="component" value="Unassembled WGS sequence"/>
</dbReference>
<dbReference type="AlphaFoldDB" id="A0A7Y6EH27"/>
<keyword evidence="3" id="KW-1185">Reference proteome</keyword>
<dbReference type="SUPFAM" id="SSF53335">
    <property type="entry name" value="S-adenosyl-L-methionine-dependent methyltransferases"/>
    <property type="match status" value="1"/>
</dbReference>
<proteinExistence type="predicted"/>
<reference evidence="2 3" key="1">
    <citation type="submission" date="2020-05" db="EMBL/GenBank/DDBJ databases">
        <title>Genome Sequencing of Type Strains.</title>
        <authorList>
            <person name="Lemaire J.F."/>
            <person name="Inderbitzin P."/>
            <person name="Gregorio O.A."/>
            <person name="Collins S.B."/>
            <person name="Wespe N."/>
            <person name="Knight-Connoni V."/>
        </authorList>
    </citation>
    <scope>NUCLEOTIDE SEQUENCE [LARGE SCALE GENOMIC DNA]</scope>
    <source>
        <strain evidence="2 3">DSM 100049</strain>
    </source>
</reference>
<evidence type="ECO:0000313" key="3">
    <source>
        <dbReference type="Proteomes" id="UP000536441"/>
    </source>
</evidence>
<dbReference type="Pfam" id="PF13649">
    <property type="entry name" value="Methyltransf_25"/>
    <property type="match status" value="1"/>
</dbReference>
<gene>
    <name evidence="2" type="ORF">HP438_08825</name>
</gene>